<comment type="caution">
    <text evidence="2">The sequence shown here is derived from an EMBL/GenBank/DDBJ whole genome shotgun (WGS) entry which is preliminary data.</text>
</comment>
<feature type="region of interest" description="Disordered" evidence="1">
    <location>
        <begin position="1"/>
        <end position="69"/>
    </location>
</feature>
<dbReference type="InterPro" id="IPR035528">
    <property type="entry name" value="DUF5388"/>
</dbReference>
<dbReference type="Pfam" id="PF17363">
    <property type="entry name" value="DUF5388"/>
    <property type="match status" value="1"/>
</dbReference>
<evidence type="ECO:0000313" key="3">
    <source>
        <dbReference type="Proteomes" id="UP000276940"/>
    </source>
</evidence>
<organism evidence="2 3">
    <name type="scientific">Limosilactobacillus reuteri</name>
    <name type="common">Lactobacillus reuteri</name>
    <dbReference type="NCBI Taxonomy" id="1598"/>
    <lineage>
        <taxon>Bacteria</taxon>
        <taxon>Bacillati</taxon>
        <taxon>Bacillota</taxon>
        <taxon>Bacilli</taxon>
        <taxon>Lactobacillales</taxon>
        <taxon>Lactobacillaceae</taxon>
        <taxon>Limosilactobacillus</taxon>
    </lineage>
</organism>
<protein>
    <submittedName>
        <fullName evidence="2">Replication-associated protein RepC</fullName>
    </submittedName>
</protein>
<dbReference type="EMBL" id="PTLS01000005">
    <property type="protein sequence ID" value="RMX27022.1"/>
    <property type="molecule type" value="Genomic_DNA"/>
</dbReference>
<sequence length="126" mass="14444">MAKFQFDKGTKKKEKKAPRPIAKTDIAKPKESYDPSKVSKQLEKAASKSTIPTKKRPVGRPKSGRKSYQTVRLQKQTVLKINALENTLSNSTQDETVDQAIDRMLNSLSSDEKRAYRLWLEMFEKK</sequence>
<dbReference type="AlphaFoldDB" id="A0A3M6SHY4"/>
<name>A0A3M6SHY4_LIMRT</name>
<reference evidence="2 3" key="1">
    <citation type="journal article" date="2018" name="J Appl Environ Microbiol">
        <title>The gut symbionts Lactobacillus reuteri R2lc and 2010 encode a polyketide synthase cluster that activates the mammalian aryl-hydrocarbon receptor.</title>
        <authorList>
            <person name="Ozcam M."/>
            <person name="Roos S."/>
            <person name="Van Pijkeren J.P."/>
        </authorList>
    </citation>
    <scope>NUCLEOTIDE SEQUENCE [LARGE SCALE GENOMIC DNA]</scope>
    <source>
        <strain evidence="2 3">R2lc</strain>
        <plasmid evidence="3">pvp-r2lc01</plasmid>
    </source>
</reference>
<evidence type="ECO:0000256" key="1">
    <source>
        <dbReference type="SAM" id="MobiDB-lite"/>
    </source>
</evidence>
<dbReference type="Proteomes" id="UP000276940">
    <property type="component" value="Plasmid pVP-R2lc01"/>
</dbReference>
<accession>A0A3M6SHY4</accession>
<feature type="compositionally biased region" description="Basic residues" evidence="1">
    <location>
        <begin position="53"/>
        <end position="65"/>
    </location>
</feature>
<dbReference type="RefSeq" id="WP_124215887.1">
    <property type="nucleotide sequence ID" value="NZ_CM011639.1"/>
</dbReference>
<keyword evidence="2" id="KW-0614">Plasmid</keyword>
<gene>
    <name evidence="2" type="ORF">C5O77_00165</name>
</gene>
<evidence type="ECO:0000313" key="2">
    <source>
        <dbReference type="EMBL" id="RMX27022.1"/>
    </source>
</evidence>
<feature type="compositionally biased region" description="Basic and acidic residues" evidence="1">
    <location>
        <begin position="25"/>
        <end position="34"/>
    </location>
</feature>
<proteinExistence type="predicted"/>
<geneLocation type="plasmid" evidence="3">
    <name>pvp-r2lc01</name>
</geneLocation>